<evidence type="ECO:0000256" key="1">
    <source>
        <dbReference type="ARBA" id="ARBA00004651"/>
    </source>
</evidence>
<organism evidence="8 9">
    <name type="scientific">Bradyrhizobium uaiense</name>
    <dbReference type="NCBI Taxonomy" id="2594946"/>
    <lineage>
        <taxon>Bacteria</taxon>
        <taxon>Pseudomonadati</taxon>
        <taxon>Pseudomonadota</taxon>
        <taxon>Alphaproteobacteria</taxon>
        <taxon>Hyphomicrobiales</taxon>
        <taxon>Nitrobacteraceae</taxon>
        <taxon>Bradyrhizobium</taxon>
    </lineage>
</organism>
<dbReference type="PANTHER" id="PTHR30151:SF38">
    <property type="entry name" value="ALIPHATIC SULFONATES TRANSPORT PERMEASE PROTEIN SSUC-RELATED"/>
    <property type="match status" value="1"/>
</dbReference>
<protein>
    <recommendedName>
        <fullName evidence="10">ABC transporter permease</fullName>
    </recommendedName>
</protein>
<evidence type="ECO:0000256" key="2">
    <source>
        <dbReference type="ARBA" id="ARBA00022448"/>
    </source>
</evidence>
<evidence type="ECO:0000256" key="7">
    <source>
        <dbReference type="SAM" id="Phobius"/>
    </source>
</evidence>
<keyword evidence="9" id="KW-1185">Reference proteome</keyword>
<evidence type="ECO:0000256" key="4">
    <source>
        <dbReference type="ARBA" id="ARBA00022692"/>
    </source>
</evidence>
<feature type="transmembrane region" description="Helical" evidence="7">
    <location>
        <begin position="117"/>
        <end position="139"/>
    </location>
</feature>
<reference evidence="8 9" key="1">
    <citation type="journal article" date="2020" name="Arch. Microbiol.">
        <title>Bradyrhizobium uaiense sp. nov., a new highly efficient cowpea symbiont.</title>
        <authorList>
            <person name="Cabral Michel D."/>
            <person name="Azarias Guimaraes A."/>
            <person name="Martins da Costa E."/>
            <person name="Soares de Carvalho T."/>
            <person name="Balsanelli E."/>
            <person name="Willems A."/>
            <person name="Maltempi de Souza E."/>
            <person name="de Souza Moreira F.M."/>
        </authorList>
    </citation>
    <scope>NUCLEOTIDE SEQUENCE [LARGE SCALE GENOMIC DNA]</scope>
    <source>
        <strain evidence="8 9">UFLA 03-164</strain>
    </source>
</reference>
<evidence type="ECO:0000256" key="3">
    <source>
        <dbReference type="ARBA" id="ARBA00022475"/>
    </source>
</evidence>
<name>A0A6P1BTY6_9BRAD</name>
<dbReference type="GO" id="GO:0005886">
    <property type="term" value="C:plasma membrane"/>
    <property type="evidence" value="ECO:0007669"/>
    <property type="project" value="UniProtKB-SubCell"/>
</dbReference>
<keyword evidence="4 7" id="KW-0812">Transmembrane</keyword>
<dbReference type="InterPro" id="IPR035906">
    <property type="entry name" value="MetI-like_sf"/>
</dbReference>
<keyword evidence="2" id="KW-0813">Transport</keyword>
<dbReference type="PANTHER" id="PTHR30151">
    <property type="entry name" value="ALKANE SULFONATE ABC TRANSPORTER-RELATED, MEMBRANE SUBUNIT"/>
    <property type="match status" value="1"/>
</dbReference>
<evidence type="ECO:0000313" key="8">
    <source>
        <dbReference type="EMBL" id="NEV01886.1"/>
    </source>
</evidence>
<dbReference type="EMBL" id="VKHP01000283">
    <property type="protein sequence ID" value="NEV01886.1"/>
    <property type="molecule type" value="Genomic_DNA"/>
</dbReference>
<gene>
    <name evidence="8" type="ORF">FNJ47_40560</name>
</gene>
<dbReference type="Proteomes" id="UP000468531">
    <property type="component" value="Unassembled WGS sequence"/>
</dbReference>
<comment type="caution">
    <text evidence="8">The sequence shown here is derived from an EMBL/GenBank/DDBJ whole genome shotgun (WGS) entry which is preliminary data.</text>
</comment>
<proteinExistence type="predicted"/>
<dbReference type="RefSeq" id="WP_163161578.1">
    <property type="nucleotide sequence ID" value="NZ_VKHP01000283.1"/>
</dbReference>
<keyword evidence="3" id="KW-1003">Cell membrane</keyword>
<dbReference type="AlphaFoldDB" id="A0A6P1BTY6"/>
<feature type="transmembrane region" description="Helical" evidence="7">
    <location>
        <begin position="67"/>
        <end position="89"/>
    </location>
</feature>
<evidence type="ECO:0008006" key="10">
    <source>
        <dbReference type="Google" id="ProtNLM"/>
    </source>
</evidence>
<evidence type="ECO:0000313" key="9">
    <source>
        <dbReference type="Proteomes" id="UP000468531"/>
    </source>
</evidence>
<dbReference type="SUPFAM" id="SSF161098">
    <property type="entry name" value="MetI-like"/>
    <property type="match status" value="1"/>
</dbReference>
<evidence type="ECO:0000256" key="6">
    <source>
        <dbReference type="ARBA" id="ARBA00023136"/>
    </source>
</evidence>
<evidence type="ECO:0000256" key="5">
    <source>
        <dbReference type="ARBA" id="ARBA00022989"/>
    </source>
</evidence>
<comment type="subcellular location">
    <subcellularLocation>
        <location evidence="1">Cell membrane</location>
        <topology evidence="1">Multi-pass membrane protein</topology>
    </subcellularLocation>
</comment>
<keyword evidence="5 7" id="KW-1133">Transmembrane helix</keyword>
<keyword evidence="6 7" id="KW-0472">Membrane</keyword>
<accession>A0A6P1BTY6</accession>
<sequence length="170" mass="18205">MTDASLLSAPADAAATRTLARKEAPLHGSETVVTIMADVRYNAAIFASSASRGVPWRSLFLPWLPPLALLAIWHALSVSGVVSTAIVPAPADIWNAARQLAERGELQHDILISLRRVAIGFGIGAAAGLILGLLVGLFVTVRDLLDRSLQMIRTIPHLALVPLMILWFCL</sequence>
<feature type="transmembrane region" description="Helical" evidence="7">
    <location>
        <begin position="151"/>
        <end position="169"/>
    </location>
</feature>